<keyword evidence="4" id="KW-0030">Aminoacyl-tRNA synthetase</keyword>
<feature type="region of interest" description="Disordered" evidence="5">
    <location>
        <begin position="54"/>
        <end position="87"/>
    </location>
</feature>
<dbReference type="VEuPathDB" id="HostDB:GeneID_118674037"/>
<gene>
    <name evidence="7" type="ORF">mMyoMyo1_011426</name>
</gene>
<dbReference type="GO" id="GO:0005615">
    <property type="term" value="C:extracellular space"/>
    <property type="evidence" value="ECO:0007669"/>
    <property type="project" value="TreeGrafter"/>
</dbReference>
<accession>A0A7J7XZS9</accession>
<evidence type="ECO:0000313" key="8">
    <source>
        <dbReference type="Proteomes" id="UP000527355"/>
    </source>
</evidence>
<organism evidence="7 8">
    <name type="scientific">Myotis myotis</name>
    <name type="common">Greater mouse-eared bat</name>
    <name type="synonym">Vespertilio myotis</name>
    <dbReference type="NCBI Taxonomy" id="51298"/>
    <lineage>
        <taxon>Eukaryota</taxon>
        <taxon>Metazoa</taxon>
        <taxon>Chordata</taxon>
        <taxon>Craniata</taxon>
        <taxon>Vertebrata</taxon>
        <taxon>Euteleostomi</taxon>
        <taxon>Mammalia</taxon>
        <taxon>Eutheria</taxon>
        <taxon>Laurasiatheria</taxon>
        <taxon>Chiroptera</taxon>
        <taxon>Yangochiroptera</taxon>
        <taxon>Vespertilionidae</taxon>
        <taxon>Myotis</taxon>
    </lineage>
</organism>
<reference evidence="7 8" key="1">
    <citation type="journal article" date="2020" name="Nature">
        <title>Six reference-quality genomes reveal evolution of bat adaptations.</title>
        <authorList>
            <person name="Jebb D."/>
            <person name="Huang Z."/>
            <person name="Pippel M."/>
            <person name="Hughes G.M."/>
            <person name="Lavrichenko K."/>
            <person name="Devanna P."/>
            <person name="Winkler S."/>
            <person name="Jermiin L.S."/>
            <person name="Skirmuntt E.C."/>
            <person name="Katzourakis A."/>
            <person name="Burkitt-Gray L."/>
            <person name="Ray D.A."/>
            <person name="Sullivan K.A.M."/>
            <person name="Roscito J.G."/>
            <person name="Kirilenko B.M."/>
            <person name="Davalos L.M."/>
            <person name="Corthals A.P."/>
            <person name="Power M.L."/>
            <person name="Jones G."/>
            <person name="Ransome R.D."/>
            <person name="Dechmann D.K.N."/>
            <person name="Locatelli A.G."/>
            <person name="Puechmaille S.J."/>
            <person name="Fedrigo O."/>
            <person name="Jarvis E.D."/>
            <person name="Hiller M."/>
            <person name="Vernes S.C."/>
            <person name="Myers E.W."/>
            <person name="Teeling E.C."/>
        </authorList>
    </citation>
    <scope>NUCLEOTIDE SEQUENCE [LARGE SCALE GENOMIC DNA]</scope>
    <source>
        <strain evidence="7">MMyoMyo1</strain>
        <tissue evidence="7">Flight muscle</tissue>
    </source>
</reference>
<dbReference type="PANTHER" id="PTHR42918:SF9">
    <property type="entry name" value="LYSINE--TRNA LIGASE"/>
    <property type="match status" value="1"/>
</dbReference>
<dbReference type="Pfam" id="PF00152">
    <property type="entry name" value="tRNA-synt_2"/>
    <property type="match status" value="1"/>
</dbReference>
<feature type="domain" description="Aminoacyl-tRNA synthetase class II (D/K/N)" evidence="6">
    <location>
        <begin position="179"/>
        <end position="224"/>
    </location>
</feature>
<dbReference type="GO" id="GO:0006430">
    <property type="term" value="P:lysyl-tRNA aminoacylation"/>
    <property type="evidence" value="ECO:0007669"/>
    <property type="project" value="TreeGrafter"/>
</dbReference>
<feature type="compositionally biased region" description="Polar residues" evidence="5">
    <location>
        <begin position="67"/>
        <end position="77"/>
    </location>
</feature>
<dbReference type="GO" id="GO:0003877">
    <property type="term" value="F:ATP:ADP adenylyltransferase activity"/>
    <property type="evidence" value="ECO:0007669"/>
    <property type="project" value="TreeGrafter"/>
</dbReference>
<evidence type="ECO:0000256" key="4">
    <source>
        <dbReference type="ARBA" id="ARBA00023146"/>
    </source>
</evidence>
<comment type="caution">
    <text evidence="7">The sequence shown here is derived from an EMBL/GenBank/DDBJ whole genome shotgun (WGS) entry which is preliminary data.</text>
</comment>
<dbReference type="SUPFAM" id="SSF55681">
    <property type="entry name" value="Class II aaRS and biotin synthetases"/>
    <property type="match status" value="1"/>
</dbReference>
<dbReference type="GO" id="GO:0015966">
    <property type="term" value="P:diadenosine tetraphosphate biosynthetic process"/>
    <property type="evidence" value="ECO:0007669"/>
    <property type="project" value="TreeGrafter"/>
</dbReference>
<dbReference type="GO" id="GO:0000049">
    <property type="term" value="F:tRNA binding"/>
    <property type="evidence" value="ECO:0007669"/>
    <property type="project" value="TreeGrafter"/>
</dbReference>
<proteinExistence type="predicted"/>
<dbReference type="GO" id="GO:0005524">
    <property type="term" value="F:ATP binding"/>
    <property type="evidence" value="ECO:0007669"/>
    <property type="project" value="InterPro"/>
</dbReference>
<evidence type="ECO:0000256" key="1">
    <source>
        <dbReference type="ARBA" id="ARBA00022598"/>
    </source>
</evidence>
<dbReference type="GO" id="GO:0017101">
    <property type="term" value="C:aminoacyl-tRNA synthetase multienzyme complex"/>
    <property type="evidence" value="ECO:0007669"/>
    <property type="project" value="TreeGrafter"/>
</dbReference>
<dbReference type="GO" id="GO:0005829">
    <property type="term" value="C:cytosol"/>
    <property type="evidence" value="ECO:0007669"/>
    <property type="project" value="TreeGrafter"/>
</dbReference>
<dbReference type="InterPro" id="IPR045864">
    <property type="entry name" value="aa-tRNA-synth_II/BPL/LPL"/>
</dbReference>
<dbReference type="EMBL" id="JABWUV010000005">
    <property type="protein sequence ID" value="KAF6355237.1"/>
    <property type="molecule type" value="Genomic_DNA"/>
</dbReference>
<dbReference type="InterPro" id="IPR012340">
    <property type="entry name" value="NA-bd_OB-fold"/>
</dbReference>
<feature type="compositionally biased region" description="Basic and acidic residues" evidence="5">
    <location>
        <begin position="54"/>
        <end position="66"/>
    </location>
</feature>
<dbReference type="AlphaFoldDB" id="A0A7J7XZS9"/>
<feature type="compositionally biased region" description="Basic and acidic residues" evidence="5">
    <location>
        <begin position="78"/>
        <end position="87"/>
    </location>
</feature>
<dbReference type="GO" id="GO:0005739">
    <property type="term" value="C:mitochondrion"/>
    <property type="evidence" value="ECO:0007669"/>
    <property type="project" value="TreeGrafter"/>
</dbReference>
<evidence type="ECO:0000256" key="5">
    <source>
        <dbReference type="SAM" id="MobiDB-lite"/>
    </source>
</evidence>
<evidence type="ECO:0000256" key="3">
    <source>
        <dbReference type="ARBA" id="ARBA00022840"/>
    </source>
</evidence>
<keyword evidence="2" id="KW-0547">Nucleotide-binding</keyword>
<dbReference type="InterPro" id="IPR004364">
    <property type="entry name" value="Aa-tRNA-synt_II"/>
</dbReference>
<sequence length="228" mass="26048">MERDISTPRRWDKIDVNCDGQAVAMEILTREQRKGQSLQIFGSETPEIEEKVAEKDVKKKELHEEQLSQANAAASNHTTDKDVGSHDKRASGEKLIFYDLLGAGVKLQVMANYRNYKSEEEFIYVNNKLYWGNITGVQENPGKTKKAELNIIPNKTALLACICYPIFTLALKTRKRDVIRYLDLILNGFIRQKCIICSKIITFIRNFLGELGYLEIETPIMNTILGEM</sequence>
<dbReference type="Gene3D" id="3.30.930.10">
    <property type="entry name" value="Bira Bifunctional Protein, Domain 2"/>
    <property type="match status" value="1"/>
</dbReference>
<keyword evidence="3" id="KW-0067">ATP-binding</keyword>
<dbReference type="SUPFAM" id="SSF50249">
    <property type="entry name" value="Nucleic acid-binding proteins"/>
    <property type="match status" value="1"/>
</dbReference>
<name>A0A7J7XZS9_MYOMY</name>
<evidence type="ECO:0000259" key="6">
    <source>
        <dbReference type="Pfam" id="PF00152"/>
    </source>
</evidence>
<dbReference type="Proteomes" id="UP000527355">
    <property type="component" value="Unassembled WGS sequence"/>
</dbReference>
<dbReference type="GO" id="GO:0005634">
    <property type="term" value="C:nucleus"/>
    <property type="evidence" value="ECO:0007669"/>
    <property type="project" value="TreeGrafter"/>
</dbReference>
<dbReference type="GO" id="GO:0004824">
    <property type="term" value="F:lysine-tRNA ligase activity"/>
    <property type="evidence" value="ECO:0007669"/>
    <property type="project" value="TreeGrafter"/>
</dbReference>
<dbReference type="Gene3D" id="2.40.50.140">
    <property type="entry name" value="Nucleic acid-binding proteins"/>
    <property type="match status" value="1"/>
</dbReference>
<dbReference type="GO" id="GO:0043032">
    <property type="term" value="P:positive regulation of macrophage activation"/>
    <property type="evidence" value="ECO:0007669"/>
    <property type="project" value="TreeGrafter"/>
</dbReference>
<evidence type="ECO:0000256" key="2">
    <source>
        <dbReference type="ARBA" id="ARBA00022741"/>
    </source>
</evidence>
<evidence type="ECO:0000313" key="7">
    <source>
        <dbReference type="EMBL" id="KAF6355237.1"/>
    </source>
</evidence>
<keyword evidence="8" id="KW-1185">Reference proteome</keyword>
<protein>
    <recommendedName>
        <fullName evidence="6">Aminoacyl-tRNA synthetase class II (D/K/N) domain-containing protein</fullName>
    </recommendedName>
</protein>
<keyword evidence="1" id="KW-0436">Ligase</keyword>
<dbReference type="PANTHER" id="PTHR42918">
    <property type="entry name" value="LYSYL-TRNA SYNTHETASE"/>
    <property type="match status" value="1"/>
</dbReference>
<dbReference type="GO" id="GO:0002276">
    <property type="term" value="P:basophil activation involved in immune response"/>
    <property type="evidence" value="ECO:0007669"/>
    <property type="project" value="TreeGrafter"/>
</dbReference>